<keyword evidence="4" id="KW-1185">Reference proteome</keyword>
<dbReference type="Ensembl" id="ENSNPET00000002634.1">
    <property type="protein sequence ID" value="ENSNPEP00000002584.1"/>
    <property type="gene ID" value="ENSNPEG00000001998.1"/>
</dbReference>
<dbReference type="InterPro" id="IPR016135">
    <property type="entry name" value="UBQ-conjugating_enzyme/RWD"/>
</dbReference>
<feature type="region of interest" description="Disordered" evidence="1">
    <location>
        <begin position="176"/>
        <end position="197"/>
    </location>
</feature>
<dbReference type="Pfam" id="PF00179">
    <property type="entry name" value="UQ_con"/>
    <property type="match status" value="1"/>
</dbReference>
<dbReference type="PROSITE" id="PS50127">
    <property type="entry name" value="UBC_2"/>
    <property type="match status" value="1"/>
</dbReference>
<protein>
    <recommendedName>
        <fullName evidence="2">UBC core domain-containing protein</fullName>
    </recommendedName>
</protein>
<reference evidence="3" key="2">
    <citation type="submission" date="2025-09" db="UniProtKB">
        <authorList>
            <consortium name="Ensembl"/>
        </authorList>
    </citation>
    <scope>IDENTIFICATION</scope>
</reference>
<evidence type="ECO:0000313" key="4">
    <source>
        <dbReference type="Proteomes" id="UP000694420"/>
    </source>
</evidence>
<sequence length="197" mass="20718">MVPIMGLTAVPRAVPRAGPCPSPSRRCDSAKGVGGGAPPCAAPCGCQAGCPGGAGLRRPRAQEQPPYSAGAFRFELRFSPRHPLAPPRVTLRTPIRHPAVGADGRVCQPLTSPERWAPHVTALQGACGAGGGPHTPARPTLTPRLPAVLEELLLLLETPGAAGALRPELARELAAEPRRFGQRAEEHARRHAERRPQ</sequence>
<dbReference type="AlphaFoldDB" id="A0A8C7E919"/>
<reference evidence="3" key="1">
    <citation type="submission" date="2025-08" db="UniProtKB">
        <authorList>
            <consortium name="Ensembl"/>
        </authorList>
    </citation>
    <scope>IDENTIFICATION</scope>
</reference>
<accession>A0A8C7E919</accession>
<organism evidence="3 4">
    <name type="scientific">Nothoprocta perdicaria</name>
    <name type="common">Chilean tinamou</name>
    <name type="synonym">Crypturus perdicarius</name>
    <dbReference type="NCBI Taxonomy" id="30464"/>
    <lineage>
        <taxon>Eukaryota</taxon>
        <taxon>Metazoa</taxon>
        <taxon>Chordata</taxon>
        <taxon>Craniata</taxon>
        <taxon>Vertebrata</taxon>
        <taxon>Euteleostomi</taxon>
        <taxon>Archelosauria</taxon>
        <taxon>Archosauria</taxon>
        <taxon>Dinosauria</taxon>
        <taxon>Saurischia</taxon>
        <taxon>Theropoda</taxon>
        <taxon>Coelurosauria</taxon>
        <taxon>Aves</taxon>
        <taxon>Palaeognathae</taxon>
        <taxon>Tinamiformes</taxon>
        <taxon>Tinamidae</taxon>
        <taxon>Nothoprocta</taxon>
    </lineage>
</organism>
<dbReference type="Gene3D" id="3.10.110.10">
    <property type="entry name" value="Ubiquitin Conjugating Enzyme"/>
    <property type="match status" value="1"/>
</dbReference>
<dbReference type="InterPro" id="IPR000608">
    <property type="entry name" value="UBC"/>
</dbReference>
<dbReference type="SUPFAM" id="SSF54495">
    <property type="entry name" value="UBC-like"/>
    <property type="match status" value="1"/>
</dbReference>
<feature type="domain" description="UBC core" evidence="2">
    <location>
        <begin position="15"/>
        <end position="193"/>
    </location>
</feature>
<evidence type="ECO:0000259" key="2">
    <source>
        <dbReference type="PROSITE" id="PS50127"/>
    </source>
</evidence>
<proteinExistence type="predicted"/>
<name>A0A8C7E919_NOTPE</name>
<evidence type="ECO:0000256" key="1">
    <source>
        <dbReference type="SAM" id="MobiDB-lite"/>
    </source>
</evidence>
<dbReference type="Proteomes" id="UP000694420">
    <property type="component" value="Unplaced"/>
</dbReference>
<evidence type="ECO:0000313" key="3">
    <source>
        <dbReference type="Ensembl" id="ENSNPEP00000002584.1"/>
    </source>
</evidence>